<evidence type="ECO:0000313" key="8">
    <source>
        <dbReference type="Proteomes" id="UP000595278"/>
    </source>
</evidence>
<accession>A0A974RW61</accession>
<evidence type="ECO:0000256" key="2">
    <source>
        <dbReference type="ARBA" id="ARBA00008150"/>
    </source>
</evidence>
<dbReference type="InterPro" id="IPR033434">
    <property type="entry name" value="MucB/RseB_N"/>
</dbReference>
<evidence type="ECO:0000256" key="3">
    <source>
        <dbReference type="ARBA" id="ARBA00022729"/>
    </source>
</evidence>
<comment type="similarity">
    <text evidence="2">Belongs to the RseB family.</text>
</comment>
<proteinExistence type="inferred from homology"/>
<dbReference type="EMBL" id="CP067393">
    <property type="protein sequence ID" value="QQP84891.1"/>
    <property type="molecule type" value="Genomic_DNA"/>
</dbReference>
<dbReference type="GO" id="GO:0030288">
    <property type="term" value="C:outer membrane-bounded periplasmic space"/>
    <property type="evidence" value="ECO:0007669"/>
    <property type="project" value="TreeGrafter"/>
</dbReference>
<keyword evidence="3" id="KW-0732">Signal</keyword>
<organism evidence="7 8">
    <name type="scientific">Entomomonas asaccharolytica</name>
    <dbReference type="NCBI Taxonomy" id="2785331"/>
    <lineage>
        <taxon>Bacteria</taxon>
        <taxon>Pseudomonadati</taxon>
        <taxon>Pseudomonadota</taxon>
        <taxon>Gammaproteobacteria</taxon>
        <taxon>Pseudomonadales</taxon>
        <taxon>Pseudomonadaceae</taxon>
        <taxon>Entomomonas</taxon>
    </lineage>
</organism>
<dbReference type="GO" id="GO:0032885">
    <property type="term" value="P:regulation of polysaccharide biosynthetic process"/>
    <property type="evidence" value="ECO:0007669"/>
    <property type="project" value="TreeGrafter"/>
</dbReference>
<dbReference type="Proteomes" id="UP000595278">
    <property type="component" value="Chromosome"/>
</dbReference>
<dbReference type="Gene3D" id="3.30.200.100">
    <property type="entry name" value="MucB/RseB, C-terminal domain"/>
    <property type="match status" value="1"/>
</dbReference>
<dbReference type="KEGG" id="eaz:JHT90_10835"/>
<dbReference type="InterPro" id="IPR033436">
    <property type="entry name" value="MucB/RseB_C"/>
</dbReference>
<dbReference type="AlphaFoldDB" id="A0A974RW61"/>
<dbReference type="Pfam" id="PF17188">
    <property type="entry name" value="MucB_RseB_C"/>
    <property type="match status" value="1"/>
</dbReference>
<dbReference type="PANTHER" id="PTHR38782:SF1">
    <property type="entry name" value="SIGMA-E FACTOR REGULATORY PROTEIN RSEB"/>
    <property type="match status" value="1"/>
</dbReference>
<name>A0A974RW61_9GAMM</name>
<dbReference type="InterPro" id="IPR038484">
    <property type="entry name" value="MucB/RseB_C_sf"/>
</dbReference>
<dbReference type="InterPro" id="IPR005588">
    <property type="entry name" value="MucB_RseB"/>
</dbReference>
<keyword evidence="8" id="KW-1185">Reference proteome</keyword>
<dbReference type="PANTHER" id="PTHR38782">
    <property type="match status" value="1"/>
</dbReference>
<dbReference type="Gene3D" id="2.50.20.10">
    <property type="entry name" value="Lipoprotein localisation LolA/LolB/LppX"/>
    <property type="match status" value="1"/>
</dbReference>
<keyword evidence="4" id="KW-0574">Periplasm</keyword>
<evidence type="ECO:0000256" key="1">
    <source>
        <dbReference type="ARBA" id="ARBA00004418"/>
    </source>
</evidence>
<sequence length="324" mass="36887">MKLLNKSLRCFSTVILLRLGAIVYFLLFSLSALAIQQDAVDAKTYLEHIIDAETSQSFKGVFSYNRPSYNVEIYIHQQVSEDGQVTQWVKKVDSNEGFLRLNGQVKCVTKGYKSRFRVNILQSITKSEIDNLLEDYTVTVSPADLMIGGRVAHELIFRAKEGDRYIYKLAFDKQTSFPLQFVFLDTNNNILESGQFSQFTPFPREDITATPLDDCVNVTYKELKDNKSPWIIGWKPKGFGLERAISKANSKDDHFVYSDGLVTFSVFIEPVTDPRMAEIERHFGAMIVVSRKVTVKRDNKQYLITVVGEIPLSTAERIALSVHQ</sequence>
<feature type="domain" description="MucB/RseB C-terminal" evidence="6">
    <location>
        <begin position="226"/>
        <end position="322"/>
    </location>
</feature>
<evidence type="ECO:0000256" key="4">
    <source>
        <dbReference type="ARBA" id="ARBA00022764"/>
    </source>
</evidence>
<evidence type="ECO:0000259" key="6">
    <source>
        <dbReference type="Pfam" id="PF17188"/>
    </source>
</evidence>
<comment type="subcellular location">
    <subcellularLocation>
        <location evidence="1">Periplasm</location>
    </subcellularLocation>
</comment>
<feature type="domain" description="MucB/RseB N-terminal" evidence="5">
    <location>
        <begin position="41"/>
        <end position="200"/>
    </location>
</feature>
<gene>
    <name evidence="7" type="ORF">JHT90_10835</name>
</gene>
<protein>
    <submittedName>
        <fullName evidence="7">MucB/RseB C-terminal domain-containing protein</fullName>
    </submittedName>
</protein>
<reference evidence="7 8" key="1">
    <citation type="submission" date="2021-01" db="EMBL/GenBank/DDBJ databases">
        <title>Entomomonas sp. F2A isolated from a house cricket (Acheta domesticus).</title>
        <authorList>
            <person name="Spergser J."/>
            <person name="Busse H.-J."/>
        </authorList>
    </citation>
    <scope>NUCLEOTIDE SEQUENCE [LARGE SCALE GENOMIC DNA]</scope>
    <source>
        <strain evidence="7 8">F2A</strain>
    </source>
</reference>
<dbReference type="RefSeq" id="WP_201090842.1">
    <property type="nucleotide sequence ID" value="NZ_CP067393.1"/>
</dbReference>
<evidence type="ECO:0000259" key="5">
    <source>
        <dbReference type="Pfam" id="PF03888"/>
    </source>
</evidence>
<dbReference type="Pfam" id="PF03888">
    <property type="entry name" value="MucB_RseB"/>
    <property type="match status" value="1"/>
</dbReference>
<dbReference type="GO" id="GO:0045152">
    <property type="term" value="F:antisigma factor binding"/>
    <property type="evidence" value="ECO:0007669"/>
    <property type="project" value="TreeGrafter"/>
</dbReference>
<evidence type="ECO:0000313" key="7">
    <source>
        <dbReference type="EMBL" id="QQP84891.1"/>
    </source>
</evidence>